<dbReference type="InterPro" id="IPR005648">
    <property type="entry name" value="FlgD"/>
</dbReference>
<dbReference type="Pfam" id="PF03963">
    <property type="entry name" value="FlgD"/>
    <property type="match status" value="1"/>
</dbReference>
<dbReference type="DNASU" id="4001043"/>
<feature type="region of interest" description="Disordered" evidence="6">
    <location>
        <begin position="1"/>
        <end position="25"/>
    </location>
</feature>
<evidence type="ECO:0000256" key="6">
    <source>
        <dbReference type="SAM" id="MobiDB-lite"/>
    </source>
</evidence>
<accession>Q1GZW4</accession>
<reference evidence="9 10" key="1">
    <citation type="submission" date="2006-03" db="EMBL/GenBank/DDBJ databases">
        <title>Complete sequence of Methylobacillus flagellatus KT.</title>
        <authorList>
            <consortium name="US DOE Joint Genome Institute"/>
            <person name="Copeland A."/>
            <person name="Lucas S."/>
            <person name="Lapidus A."/>
            <person name="Barry K."/>
            <person name="Detter J.C."/>
            <person name="Glavina del Rio T."/>
            <person name="Hammon N."/>
            <person name="Israni S."/>
            <person name="Dalin E."/>
            <person name="Tice H."/>
            <person name="Pitluck S."/>
            <person name="Brettin T."/>
            <person name="Bruce D."/>
            <person name="Han C."/>
            <person name="Tapia R."/>
            <person name="Saunders E."/>
            <person name="Gilna P."/>
            <person name="Schmutz J."/>
            <person name="Larimer F."/>
            <person name="Land M."/>
            <person name="Kyrpides N."/>
            <person name="Anderson I."/>
            <person name="Richardson P."/>
        </authorList>
    </citation>
    <scope>NUCLEOTIDE SEQUENCE [LARGE SCALE GENOMIC DNA]</scope>
    <source>
        <strain evidence="10">KT / ATCC 51484 / DSM 6875</strain>
    </source>
</reference>
<evidence type="ECO:0000256" key="3">
    <source>
        <dbReference type="ARBA" id="ARBA00022795"/>
    </source>
</evidence>
<dbReference type="GO" id="GO:0044781">
    <property type="term" value="P:bacterial-type flagellum organization"/>
    <property type="evidence" value="ECO:0007669"/>
    <property type="project" value="UniProtKB-UniRule"/>
</dbReference>
<keyword evidence="10" id="KW-1185">Reference proteome</keyword>
<gene>
    <name evidence="9" type="ordered locus">Mfla_1956</name>
</gene>
<dbReference type="Pfam" id="PF13861">
    <property type="entry name" value="FLgD_tudor"/>
    <property type="match status" value="1"/>
</dbReference>
<dbReference type="InterPro" id="IPR025963">
    <property type="entry name" value="FLgD_Tudor"/>
</dbReference>
<comment type="similarity">
    <text evidence="1 5">Belongs to the FlgD family.</text>
</comment>
<dbReference type="InterPro" id="IPR025965">
    <property type="entry name" value="FlgD/Vpr_Ig-like"/>
</dbReference>
<dbReference type="KEGG" id="mfa:Mfla_1956"/>
<keyword evidence="9" id="KW-0282">Flagellum</keyword>
<dbReference type="OrthoDB" id="9785233at2"/>
<evidence type="ECO:0000256" key="1">
    <source>
        <dbReference type="ARBA" id="ARBA00010577"/>
    </source>
</evidence>
<name>Q1GZW4_METFK</name>
<evidence type="ECO:0000256" key="5">
    <source>
        <dbReference type="RuleBase" id="RU362076"/>
    </source>
</evidence>
<sequence length="228" mass="23654">MTSTPGISDSLLSSMNGSGANNNTSAISETQDRFMKLLIAQMKNQDPLNPMDNAEVTSQMAQLSTVTGIEKMNASLSTFISSMQATQALQASSLIGNTVLVEGNSTYLAPAETEGESAAYLGVELPIGADKLTVNIKNGAGNVVKTITVTNQPAGISSLGWNGYGDDGTKLPDGRYTIEATATTGNSSVASTPLSYEQVMSVSTGSDGVKLNLSNLAAITTDQIKQIF</sequence>
<dbReference type="eggNOG" id="COG1843">
    <property type="taxonomic scope" value="Bacteria"/>
</dbReference>
<dbReference type="Pfam" id="PF13860">
    <property type="entry name" value="FlgD_ig"/>
    <property type="match status" value="1"/>
</dbReference>
<evidence type="ECO:0000256" key="4">
    <source>
        <dbReference type="ARBA" id="ARBA00024746"/>
    </source>
</evidence>
<dbReference type="EMBL" id="CP000284">
    <property type="protein sequence ID" value="ABE50223.1"/>
    <property type="molecule type" value="Genomic_DNA"/>
</dbReference>
<comment type="function">
    <text evidence="4 5">Required for flagellar hook formation. May act as a scaffolding protein.</text>
</comment>
<evidence type="ECO:0000313" key="10">
    <source>
        <dbReference type="Proteomes" id="UP000002440"/>
    </source>
</evidence>
<dbReference type="HOGENOM" id="CLU_047535_0_0_4"/>
<dbReference type="RefSeq" id="WP_011480177.1">
    <property type="nucleotide sequence ID" value="NC_007947.1"/>
</dbReference>
<feature type="domain" description="FlgD/Vpr Ig-like" evidence="7">
    <location>
        <begin position="114"/>
        <end position="185"/>
    </location>
</feature>
<dbReference type="Gene3D" id="2.60.40.4070">
    <property type="match status" value="1"/>
</dbReference>
<keyword evidence="9" id="KW-0969">Cilium</keyword>
<evidence type="ECO:0000256" key="2">
    <source>
        <dbReference type="ARBA" id="ARBA00016013"/>
    </source>
</evidence>
<keyword evidence="9" id="KW-0966">Cell projection</keyword>
<evidence type="ECO:0000259" key="8">
    <source>
        <dbReference type="Pfam" id="PF13861"/>
    </source>
</evidence>
<dbReference type="Proteomes" id="UP000002440">
    <property type="component" value="Chromosome"/>
</dbReference>
<dbReference type="STRING" id="265072.Mfla_1956"/>
<dbReference type="AlphaFoldDB" id="Q1GZW4"/>
<keyword evidence="3 5" id="KW-1005">Bacterial flagellum biogenesis</keyword>
<dbReference type="Gene3D" id="2.30.30.910">
    <property type="match status" value="1"/>
</dbReference>
<protein>
    <recommendedName>
        <fullName evidence="2 5">Basal-body rod modification protein FlgD</fullName>
    </recommendedName>
</protein>
<proteinExistence type="inferred from homology"/>
<organism evidence="9 10">
    <name type="scientific">Methylobacillus flagellatus (strain ATCC 51484 / DSM 6875 / VKM B-1610 / KT)</name>
    <dbReference type="NCBI Taxonomy" id="265072"/>
    <lineage>
        <taxon>Bacteria</taxon>
        <taxon>Pseudomonadati</taxon>
        <taxon>Pseudomonadota</taxon>
        <taxon>Betaproteobacteria</taxon>
        <taxon>Nitrosomonadales</taxon>
        <taxon>Methylophilaceae</taxon>
        <taxon>Methylobacillus</taxon>
    </lineage>
</organism>
<evidence type="ECO:0000313" key="9">
    <source>
        <dbReference type="EMBL" id="ABE50223.1"/>
    </source>
</evidence>
<feature type="domain" description="FlgD Tudor-like" evidence="8">
    <location>
        <begin position="87"/>
        <end position="225"/>
    </location>
</feature>
<evidence type="ECO:0000259" key="7">
    <source>
        <dbReference type="Pfam" id="PF13860"/>
    </source>
</evidence>